<evidence type="ECO:0000256" key="5">
    <source>
        <dbReference type="ARBA" id="ARBA00022490"/>
    </source>
</evidence>
<accession>A0A7R9LP03</accession>
<evidence type="ECO:0000256" key="17">
    <source>
        <dbReference type="ARBA" id="ARBA00038949"/>
    </source>
</evidence>
<dbReference type="GO" id="GO:0003827">
    <property type="term" value="F:alpha-1,3-mannosylglycoprotein 2-beta-N-acetylglucosaminyltransferase activity"/>
    <property type="evidence" value="ECO:0007669"/>
    <property type="project" value="UniProtKB-UniRule"/>
</dbReference>
<feature type="transmembrane region" description="Helical" evidence="20">
    <location>
        <begin position="7"/>
        <end position="27"/>
    </location>
</feature>
<evidence type="ECO:0000256" key="14">
    <source>
        <dbReference type="ARBA" id="ARBA00023157"/>
    </source>
</evidence>
<keyword evidence="8 20" id="KW-0812">Transmembrane</keyword>
<keyword evidence="12 20" id="KW-0333">Golgi apparatus</keyword>
<dbReference type="GO" id="GO:0048471">
    <property type="term" value="C:perinuclear region of cytoplasm"/>
    <property type="evidence" value="ECO:0007669"/>
    <property type="project" value="UniProtKB-SubCell"/>
</dbReference>
<reference evidence="21" key="1">
    <citation type="submission" date="2020-11" db="EMBL/GenBank/DDBJ databases">
        <authorList>
            <person name="Tran Van P."/>
        </authorList>
    </citation>
    <scope>NUCLEOTIDE SEQUENCE</scope>
</reference>
<proteinExistence type="inferred from homology"/>
<comment type="similarity">
    <text evidence="4 20">Belongs to the glycosyltransferase 13 family.</text>
</comment>
<dbReference type="GO" id="GO:0030145">
    <property type="term" value="F:manganese ion binding"/>
    <property type="evidence" value="ECO:0007669"/>
    <property type="project" value="UniProtKB-UniRule"/>
</dbReference>
<dbReference type="EMBL" id="OC916768">
    <property type="protein sequence ID" value="CAD7645186.1"/>
    <property type="molecule type" value="Genomic_DNA"/>
</dbReference>
<dbReference type="UniPathway" id="UPA00378"/>
<evidence type="ECO:0000256" key="10">
    <source>
        <dbReference type="ARBA" id="ARBA00022968"/>
    </source>
</evidence>
<evidence type="ECO:0000256" key="11">
    <source>
        <dbReference type="ARBA" id="ARBA00022989"/>
    </source>
</evidence>
<dbReference type="EC" id="2.4.1.101" evidence="17 20"/>
<dbReference type="SUPFAM" id="SSF53448">
    <property type="entry name" value="Nucleotide-diphospho-sugar transferases"/>
    <property type="match status" value="1"/>
</dbReference>
<evidence type="ECO:0000256" key="20">
    <source>
        <dbReference type="RuleBase" id="RU368119"/>
    </source>
</evidence>
<dbReference type="PANTHER" id="PTHR10468:SF0">
    <property type="entry name" value="ALPHA-1,3-MANNOSYL-GLYCOPROTEIN 2-BETA-N-ACETYLGLUCOSAMINYLTRANSFERASE"/>
    <property type="match status" value="1"/>
</dbReference>
<dbReference type="InterPro" id="IPR004139">
    <property type="entry name" value="Glyco_trans_13"/>
</dbReference>
<keyword evidence="11 20" id="KW-1133">Transmembrane helix</keyword>
<dbReference type="GO" id="GO:0006487">
    <property type="term" value="P:protein N-linked glycosylation"/>
    <property type="evidence" value="ECO:0007669"/>
    <property type="project" value="TreeGrafter"/>
</dbReference>
<keyword evidence="14" id="KW-1015">Disulfide bond</keyword>
<evidence type="ECO:0000256" key="13">
    <source>
        <dbReference type="ARBA" id="ARBA00023136"/>
    </source>
</evidence>
<evidence type="ECO:0000256" key="19">
    <source>
        <dbReference type="ARBA" id="ARBA00049421"/>
    </source>
</evidence>
<evidence type="ECO:0000256" key="3">
    <source>
        <dbReference type="ARBA" id="ARBA00004922"/>
    </source>
</evidence>
<dbReference type="Gene3D" id="3.90.550.10">
    <property type="entry name" value="Spore Coat Polysaccharide Biosynthesis Protein SpsA, Chain A"/>
    <property type="match status" value="1"/>
</dbReference>
<evidence type="ECO:0000256" key="7">
    <source>
        <dbReference type="ARBA" id="ARBA00022679"/>
    </source>
</evidence>
<keyword evidence="13 20" id="KW-0472">Membrane</keyword>
<dbReference type="PANTHER" id="PTHR10468">
    <property type="entry name" value="PROTEIN O-LINKED-MANNOSE BETA-1,2-N-ACETYLGLUCOSAMINYLTRANSFERASE 1/ALPHA-1,3-MANNOSYL-GLYCOPROTEIN 2-BETA-N-ACETYLGLUCOSAMINYLTRANSFERASE"/>
    <property type="match status" value="1"/>
</dbReference>
<dbReference type="Gene3D" id="3.10.180.20">
    <property type="entry name" value="N-Acetylglucosaminyltransferase I, Domain 2"/>
    <property type="match status" value="1"/>
</dbReference>
<gene>
    <name evidence="21" type="ORF">ONB1V03_LOCUS5078</name>
</gene>
<evidence type="ECO:0000256" key="15">
    <source>
        <dbReference type="ARBA" id="ARBA00023211"/>
    </source>
</evidence>
<evidence type="ECO:0000256" key="6">
    <source>
        <dbReference type="ARBA" id="ARBA00022676"/>
    </source>
</evidence>
<evidence type="ECO:0000256" key="1">
    <source>
        <dbReference type="ARBA" id="ARBA00004323"/>
    </source>
</evidence>
<dbReference type="Pfam" id="PF03071">
    <property type="entry name" value="GNT-I"/>
    <property type="match status" value="1"/>
</dbReference>
<comment type="cofactor">
    <cofactor evidence="20">
        <name>Mn(2+)</name>
        <dbReference type="ChEBI" id="CHEBI:29035"/>
    </cofactor>
    <text evidence="20">The cofactor is mostly bound to the substrate.</text>
</comment>
<dbReference type="InterPro" id="IPR029044">
    <property type="entry name" value="Nucleotide-diphossugar_trans"/>
</dbReference>
<evidence type="ECO:0000256" key="18">
    <source>
        <dbReference type="ARBA" id="ARBA00041712"/>
    </source>
</evidence>
<dbReference type="GO" id="GO:0000139">
    <property type="term" value="C:Golgi membrane"/>
    <property type="evidence" value="ECO:0007669"/>
    <property type="project" value="UniProtKB-SubCell"/>
</dbReference>
<organism evidence="21">
    <name type="scientific">Oppiella nova</name>
    <dbReference type="NCBI Taxonomy" id="334625"/>
    <lineage>
        <taxon>Eukaryota</taxon>
        <taxon>Metazoa</taxon>
        <taxon>Ecdysozoa</taxon>
        <taxon>Arthropoda</taxon>
        <taxon>Chelicerata</taxon>
        <taxon>Arachnida</taxon>
        <taxon>Acari</taxon>
        <taxon>Acariformes</taxon>
        <taxon>Sarcoptiformes</taxon>
        <taxon>Oribatida</taxon>
        <taxon>Brachypylina</taxon>
        <taxon>Oppioidea</taxon>
        <taxon>Oppiidae</taxon>
        <taxon>Oppiella</taxon>
    </lineage>
</organism>
<evidence type="ECO:0000313" key="22">
    <source>
        <dbReference type="Proteomes" id="UP000728032"/>
    </source>
</evidence>
<comment type="catalytic activity">
    <reaction evidence="19 20">
        <text>N(4)-(alpha-D-Man-(1-&gt;3)-[alpha-D-Man-(1-&gt;3)-[alpha-D-Man-(1-&gt;6)]-alpha-D-Man-(1-&gt;6)]-beta-D-Man-(1-&gt;4)-beta-D-GlcNAc-(1-&gt;4)-beta-D-GlcNAc)-L-asparaginyl-[protein] (N-glucan mannose isomer 5A1,2) + UDP-N-acetyl-alpha-D-glucosamine = N(4)-{beta-D-GlcNAc-(1-&gt;2)-alpha-D-Man-(1-&gt;3)-[alpha-D-Man-(1-&gt;3)-[alpha-D-Man-(1-&gt;6)]-alpha-D-Man-(1-&gt;6)]-beta-D-Man-(1-&gt;4)-beta-D-GlcNAc-(1-&gt;4)-beta-D-GlcNAc}-L-asparaginyl-[protein] + UDP + H(+)</text>
        <dbReference type="Rhea" id="RHEA:11456"/>
        <dbReference type="Rhea" id="RHEA-COMP:14367"/>
        <dbReference type="Rhea" id="RHEA-COMP:14368"/>
        <dbReference type="ChEBI" id="CHEBI:15378"/>
        <dbReference type="ChEBI" id="CHEBI:57705"/>
        <dbReference type="ChEBI" id="CHEBI:58223"/>
        <dbReference type="ChEBI" id="CHEBI:59087"/>
        <dbReference type="ChEBI" id="CHEBI:60625"/>
        <dbReference type="EC" id="2.4.1.101"/>
    </reaction>
</comment>
<dbReference type="OrthoDB" id="440755at2759"/>
<dbReference type="AlphaFoldDB" id="A0A7R9LP03"/>
<protein>
    <recommendedName>
        <fullName evidence="17 20">Alpha-1,3-mannosyl-glycoprotein 2-beta-N-acetylglucosaminyltransferase</fullName>
        <shortName evidence="20">GNT-I</shortName>
        <shortName evidence="20">GlcNAc-T I</shortName>
        <ecNumber evidence="17 20">2.4.1.101</ecNumber>
    </recommendedName>
    <alternativeName>
        <fullName evidence="18 20">N-glycosyl-oligosaccharide-glycoprotein N-acetylglucosaminyltransferase I</fullName>
    </alternativeName>
</protein>
<comment type="function">
    <text evidence="16 20">Initiates complex N-linked carbohydrate formation. Essential for the conversion of high-mannose to hybrid and complex N-glycans.</text>
</comment>
<dbReference type="FunFam" id="3.90.550.10:FF:000055">
    <property type="entry name" value="Alpha-1,3-mannosyl-glycoprotein 2-beta-N-acetylglucosaminyltransferase"/>
    <property type="match status" value="1"/>
</dbReference>
<evidence type="ECO:0000256" key="4">
    <source>
        <dbReference type="ARBA" id="ARBA00006492"/>
    </source>
</evidence>
<keyword evidence="7" id="KW-0808">Transferase</keyword>
<keyword evidence="22" id="KW-1185">Reference proteome</keyword>
<keyword evidence="6 20" id="KW-0328">Glycosyltransferase</keyword>
<name>A0A7R9LP03_9ACAR</name>
<dbReference type="InterPro" id="IPR052261">
    <property type="entry name" value="Glycosyltransferase_13"/>
</dbReference>
<comment type="pathway">
    <text evidence="3 20">Protein modification; protein glycosylation.</text>
</comment>
<dbReference type="CDD" id="cd02514">
    <property type="entry name" value="GT13_GLCNAC-TI"/>
    <property type="match status" value="1"/>
</dbReference>
<comment type="subcellular location">
    <subcellularLocation>
        <location evidence="2">Cytoplasm</location>
        <location evidence="2">Perinuclear region</location>
    </subcellularLocation>
    <subcellularLocation>
        <location evidence="1 20">Golgi apparatus membrane</location>
        <topology evidence="1 20">Single-pass type II membrane protein</topology>
    </subcellularLocation>
</comment>
<evidence type="ECO:0000256" key="8">
    <source>
        <dbReference type="ARBA" id="ARBA00022692"/>
    </source>
</evidence>
<dbReference type="FunFam" id="3.10.180.20:FF:000001">
    <property type="entry name" value="alpha-1,3-mannosyl-glycoprotein 2-beta-N-acetylglucosaminyltransferase"/>
    <property type="match status" value="1"/>
</dbReference>
<keyword evidence="15 20" id="KW-0464">Manganese</keyword>
<sequence>MKLWKTFYLIGCLSFICWTAVLCYLFVHKPNTIKYVFKYEEVNKEVDVLENELRQQLKSNEVLLMTLKNIRQQIIKTGKDIKHILAENPSALSLDRTLSINKDPIICVLLFACNRVTVKRNLDQLLKYRPNPRNFPIVVSQDCGHEPTRRVIQSYGDQVTLIRQPDLSDIPGLVGKAKKFKGYYKISRHYGWALNQTFHVLNYDTVLIVEDDLDIAPDFFEYFRALYPLLKTDPTLYCISAWNDNGKEGLVSNEPDLLYRSDFFPGLGWMLTKDIWIEFQTTWPKAFWDDWIREPSQRKGRACIRPEMSRAKTFGKIGVSNGLFYEKHLKYIKLNEQSVPFTQINLTYLLKENYDVLWVKKVYGSPSVTLQQLQGSDIPSEGSIRVTYSTKEGYKKTAKALGLMDDFKSGVPRTGYRGVVTFMHKGRRIYLAPPPSWREYDITWR</sequence>
<dbReference type="Proteomes" id="UP000728032">
    <property type="component" value="Unassembled WGS sequence"/>
</dbReference>
<evidence type="ECO:0000256" key="2">
    <source>
        <dbReference type="ARBA" id="ARBA00004556"/>
    </source>
</evidence>
<evidence type="ECO:0000256" key="16">
    <source>
        <dbReference type="ARBA" id="ARBA00037706"/>
    </source>
</evidence>
<keyword evidence="5" id="KW-0963">Cytoplasm</keyword>
<evidence type="ECO:0000256" key="12">
    <source>
        <dbReference type="ARBA" id="ARBA00023034"/>
    </source>
</evidence>
<evidence type="ECO:0000313" key="21">
    <source>
        <dbReference type="EMBL" id="CAD7645186.1"/>
    </source>
</evidence>
<keyword evidence="10 20" id="KW-0735">Signal-anchor</keyword>
<keyword evidence="9 20" id="KW-0479">Metal-binding</keyword>
<dbReference type="EMBL" id="CAJPVJ010001943">
    <property type="protein sequence ID" value="CAG2165538.1"/>
    <property type="molecule type" value="Genomic_DNA"/>
</dbReference>
<evidence type="ECO:0000256" key="9">
    <source>
        <dbReference type="ARBA" id="ARBA00022723"/>
    </source>
</evidence>